<evidence type="ECO:0000256" key="1">
    <source>
        <dbReference type="SAM" id="MobiDB-lite"/>
    </source>
</evidence>
<dbReference type="PANTHER" id="PTHR46599:SF3">
    <property type="entry name" value="PIGGYBAC TRANSPOSABLE ELEMENT-DERIVED PROTEIN 4"/>
    <property type="match status" value="1"/>
</dbReference>
<organism evidence="2 3">
    <name type="scientific">Phytophthora nicotianae (strain INRA-310)</name>
    <name type="common">Phytophthora parasitica</name>
    <dbReference type="NCBI Taxonomy" id="761204"/>
    <lineage>
        <taxon>Eukaryota</taxon>
        <taxon>Sar</taxon>
        <taxon>Stramenopiles</taxon>
        <taxon>Oomycota</taxon>
        <taxon>Peronosporomycetes</taxon>
        <taxon>Peronosporales</taxon>
        <taxon>Peronosporaceae</taxon>
        <taxon>Phytophthora</taxon>
    </lineage>
</organism>
<dbReference type="OrthoDB" id="118105at2759"/>
<name>W2QET0_PHYN3</name>
<evidence type="ECO:0000313" key="3">
    <source>
        <dbReference type="Proteomes" id="UP000018817"/>
    </source>
</evidence>
<evidence type="ECO:0008006" key="4">
    <source>
        <dbReference type="Google" id="ProtNLM"/>
    </source>
</evidence>
<protein>
    <recommendedName>
        <fullName evidence="4">PiggyBac transposable element-derived protein domain-containing protein</fullName>
    </recommendedName>
</protein>
<dbReference type="GeneID" id="20179104"/>
<dbReference type="RefSeq" id="XP_008902639.1">
    <property type="nucleotide sequence ID" value="XM_008904391.1"/>
</dbReference>
<reference evidence="3" key="1">
    <citation type="submission" date="2011-12" db="EMBL/GenBank/DDBJ databases">
        <authorList>
            <consortium name="The Broad Institute Genome Sequencing Platform"/>
            <person name="Russ C."/>
            <person name="Tyler B."/>
            <person name="Panabieres F."/>
            <person name="Shan W."/>
            <person name="Tripathy S."/>
            <person name="Grunwald N."/>
            <person name="Machado M."/>
            <person name="Young S.K."/>
            <person name="Zeng Q."/>
            <person name="Gargeya S."/>
            <person name="Fitzgerald M."/>
            <person name="Haas B."/>
            <person name="Abouelleil A."/>
            <person name="Alvarado L."/>
            <person name="Arachchi H.M."/>
            <person name="Berlin A."/>
            <person name="Chapman S.B."/>
            <person name="Gearin G."/>
            <person name="Goldberg J."/>
            <person name="Griggs A."/>
            <person name="Gujja S."/>
            <person name="Hansen M."/>
            <person name="Heiman D."/>
            <person name="Howarth C."/>
            <person name="Larimer J."/>
            <person name="Lui A."/>
            <person name="MacDonald P.J.P."/>
            <person name="McCowen C."/>
            <person name="Montmayeur A."/>
            <person name="Murphy C."/>
            <person name="Neiman D."/>
            <person name="Pearson M."/>
            <person name="Priest M."/>
            <person name="Roberts A."/>
            <person name="Saif S."/>
            <person name="Shea T."/>
            <person name="Sisk P."/>
            <person name="Stolte C."/>
            <person name="Sykes S."/>
            <person name="Wortman J."/>
            <person name="Nusbaum C."/>
            <person name="Birren B."/>
        </authorList>
    </citation>
    <scope>NUCLEOTIDE SEQUENCE [LARGE SCALE GENOMIC DNA]</scope>
    <source>
        <strain evidence="3">INRA-310</strain>
    </source>
</reference>
<dbReference type="PANTHER" id="PTHR46599">
    <property type="entry name" value="PIGGYBAC TRANSPOSABLE ELEMENT-DERIVED PROTEIN 4"/>
    <property type="match status" value="1"/>
</dbReference>
<dbReference type="Proteomes" id="UP000018817">
    <property type="component" value="Unassembled WGS sequence"/>
</dbReference>
<gene>
    <name evidence="2" type="ORF">PPTG_09390</name>
</gene>
<sequence>MTASSINRNVKQVGAVTVACLAAVNDYQRWMGGVDVHDQLRLQTFSLQTSTRFSKCYRSLFLGFVDLALMNAYISYKETARLAGTTAMNRGEWFCVLQNQLLQLKADDFAGVVVTPPPSNQKRRRAPVRLTHELEQSEDWVTVSGVQKRRQRSCKVCALLRTNPKKKSFATTYFCERCSVDNAKCWLCNKLRHTYKSEAKTCFAIWHDDFDCGQSIPVALGKKVVLRRPGKKAGERKKTRRELELRGDDADDEGTGIVVGSDED</sequence>
<dbReference type="AlphaFoldDB" id="W2QET0"/>
<feature type="region of interest" description="Disordered" evidence="1">
    <location>
        <begin position="229"/>
        <end position="264"/>
    </location>
</feature>
<dbReference type="OMA" id="FAIWHDD"/>
<accession>W2QET0</accession>
<proteinExistence type="predicted"/>
<dbReference type="VEuPathDB" id="FungiDB:PPTG_09390"/>
<reference evidence="2 3" key="2">
    <citation type="submission" date="2013-11" db="EMBL/GenBank/DDBJ databases">
        <title>The Genome Sequence of Phytophthora parasitica INRA-310.</title>
        <authorList>
            <consortium name="The Broad Institute Genomics Platform"/>
            <person name="Russ C."/>
            <person name="Tyler B."/>
            <person name="Panabieres F."/>
            <person name="Shan W."/>
            <person name="Tripathy S."/>
            <person name="Grunwald N."/>
            <person name="Machado M."/>
            <person name="Johnson C.S."/>
            <person name="Arredondo F."/>
            <person name="Hong C."/>
            <person name="Coffey M."/>
            <person name="Young S.K."/>
            <person name="Zeng Q."/>
            <person name="Gargeya S."/>
            <person name="Fitzgerald M."/>
            <person name="Abouelleil A."/>
            <person name="Alvarado L."/>
            <person name="Chapman S.B."/>
            <person name="Gainer-Dewar J."/>
            <person name="Goldberg J."/>
            <person name="Griggs A."/>
            <person name="Gujja S."/>
            <person name="Hansen M."/>
            <person name="Howarth C."/>
            <person name="Imamovic A."/>
            <person name="Ireland A."/>
            <person name="Larimer J."/>
            <person name="McCowan C."/>
            <person name="Murphy C."/>
            <person name="Pearson M."/>
            <person name="Poon T.W."/>
            <person name="Priest M."/>
            <person name="Roberts A."/>
            <person name="Saif S."/>
            <person name="Shea T."/>
            <person name="Sykes S."/>
            <person name="Wortman J."/>
            <person name="Nusbaum C."/>
            <person name="Birren B."/>
        </authorList>
    </citation>
    <scope>NUCLEOTIDE SEQUENCE [LARGE SCALE GENOMIC DNA]</scope>
    <source>
        <strain evidence="2 3">INRA-310</strain>
    </source>
</reference>
<evidence type="ECO:0000313" key="2">
    <source>
        <dbReference type="EMBL" id="ETN11677.1"/>
    </source>
</evidence>
<feature type="compositionally biased region" description="Basic residues" evidence="1">
    <location>
        <begin position="229"/>
        <end position="240"/>
    </location>
</feature>
<dbReference type="EMBL" id="KI669578">
    <property type="protein sequence ID" value="ETN11677.1"/>
    <property type="molecule type" value="Genomic_DNA"/>
</dbReference>